<feature type="region of interest" description="Disordered" evidence="1">
    <location>
        <begin position="21"/>
        <end position="82"/>
    </location>
</feature>
<dbReference type="Proteomes" id="UP001596292">
    <property type="component" value="Unassembled WGS sequence"/>
</dbReference>
<reference evidence="4" key="1">
    <citation type="journal article" date="2019" name="Int. J. Syst. Evol. Microbiol.">
        <title>The Global Catalogue of Microorganisms (GCM) 10K type strain sequencing project: providing services to taxonomists for standard genome sequencing and annotation.</title>
        <authorList>
            <consortium name="The Broad Institute Genomics Platform"/>
            <consortium name="The Broad Institute Genome Sequencing Center for Infectious Disease"/>
            <person name="Wu L."/>
            <person name="Ma J."/>
        </authorList>
    </citation>
    <scope>NUCLEOTIDE SEQUENCE [LARGE SCALE GENOMIC DNA]</scope>
    <source>
        <strain evidence="4">CCUG 48316</strain>
    </source>
</reference>
<gene>
    <name evidence="3" type="ORF">ACFQE0_16635</name>
</gene>
<evidence type="ECO:0000313" key="4">
    <source>
        <dbReference type="Proteomes" id="UP001596292"/>
    </source>
</evidence>
<feature type="signal peptide" evidence="2">
    <location>
        <begin position="1"/>
        <end position="20"/>
    </location>
</feature>
<accession>A0ABW2BMJ9</accession>
<proteinExistence type="predicted"/>
<feature type="chain" id="PRO_5045142712" evidence="2">
    <location>
        <begin position="21"/>
        <end position="82"/>
    </location>
</feature>
<name>A0ABW2BMJ9_9HYPH</name>
<dbReference type="RefSeq" id="WP_378971615.1">
    <property type="nucleotide sequence ID" value="NZ_JBHSWN010000001.1"/>
</dbReference>
<keyword evidence="2" id="KW-0732">Signal</keyword>
<keyword evidence="4" id="KW-1185">Reference proteome</keyword>
<evidence type="ECO:0000313" key="3">
    <source>
        <dbReference type="EMBL" id="MFC6791097.1"/>
    </source>
</evidence>
<dbReference type="EMBL" id="JBHSWN010000001">
    <property type="protein sequence ID" value="MFC6791097.1"/>
    <property type="molecule type" value="Genomic_DNA"/>
</dbReference>
<comment type="caution">
    <text evidence="3">The sequence shown here is derived from an EMBL/GenBank/DDBJ whole genome shotgun (WGS) entry which is preliminary data.</text>
</comment>
<protein>
    <submittedName>
        <fullName evidence="3">Uncharacterized protein</fullName>
    </submittedName>
</protein>
<organism evidence="3 4">
    <name type="scientific">Methylobacterium komagatae</name>
    <dbReference type="NCBI Taxonomy" id="374425"/>
    <lineage>
        <taxon>Bacteria</taxon>
        <taxon>Pseudomonadati</taxon>
        <taxon>Pseudomonadota</taxon>
        <taxon>Alphaproteobacteria</taxon>
        <taxon>Hyphomicrobiales</taxon>
        <taxon>Methylobacteriaceae</taxon>
        <taxon>Methylobacterium</taxon>
    </lineage>
</organism>
<evidence type="ECO:0000256" key="2">
    <source>
        <dbReference type="SAM" id="SignalP"/>
    </source>
</evidence>
<evidence type="ECO:0000256" key="1">
    <source>
        <dbReference type="SAM" id="MobiDB-lite"/>
    </source>
</evidence>
<sequence>MRSILFGAAALTLVAGSAFAQGGSPYNMSGSQAGGPRGGMERAVQGAEMERPAARPMMKKRSMHKRMHHHRKMHHRRMRNGM</sequence>
<feature type="compositionally biased region" description="Basic residues" evidence="1">
    <location>
        <begin position="57"/>
        <end position="82"/>
    </location>
</feature>